<feature type="compositionally biased region" description="Low complexity" evidence="5">
    <location>
        <begin position="541"/>
        <end position="552"/>
    </location>
</feature>
<dbReference type="GO" id="GO:0042760">
    <property type="term" value="P:very long-chain fatty acid catabolic process"/>
    <property type="evidence" value="ECO:0007669"/>
    <property type="project" value="TreeGrafter"/>
</dbReference>
<dbReference type="InterPro" id="IPR027417">
    <property type="entry name" value="P-loop_NTPase"/>
</dbReference>
<dbReference type="Pfam" id="PF06472">
    <property type="entry name" value="ABC_membrane_2"/>
    <property type="match status" value="2"/>
</dbReference>
<evidence type="ECO:0000256" key="3">
    <source>
        <dbReference type="ARBA" id="ARBA00022989"/>
    </source>
</evidence>
<evidence type="ECO:0000256" key="5">
    <source>
        <dbReference type="SAM" id="MobiDB-lite"/>
    </source>
</evidence>
<dbReference type="PANTHER" id="PTHR11384">
    <property type="entry name" value="ATP-BINDING CASSETTE, SUB-FAMILY D MEMBER"/>
    <property type="match status" value="1"/>
</dbReference>
<feature type="signal peptide" evidence="7">
    <location>
        <begin position="1"/>
        <end position="32"/>
    </location>
</feature>
<evidence type="ECO:0000256" key="2">
    <source>
        <dbReference type="ARBA" id="ARBA00022692"/>
    </source>
</evidence>
<dbReference type="GO" id="GO:0007031">
    <property type="term" value="P:peroxisome organization"/>
    <property type="evidence" value="ECO:0007669"/>
    <property type="project" value="TreeGrafter"/>
</dbReference>
<keyword evidence="7" id="KW-0732">Signal</keyword>
<name>A0A5A8DYL7_CAFRO</name>
<dbReference type="InterPro" id="IPR036640">
    <property type="entry name" value="ABC1_TM_sf"/>
</dbReference>
<dbReference type="Proteomes" id="UP000324907">
    <property type="component" value="Unassembled WGS sequence"/>
</dbReference>
<feature type="transmembrane region" description="Helical" evidence="6">
    <location>
        <begin position="424"/>
        <end position="449"/>
    </location>
</feature>
<dbReference type="Gene3D" id="3.40.50.300">
    <property type="entry name" value="P-loop containing nucleotide triphosphate hydrolases"/>
    <property type="match status" value="1"/>
</dbReference>
<evidence type="ECO:0000256" key="7">
    <source>
        <dbReference type="SAM" id="SignalP"/>
    </source>
</evidence>
<dbReference type="GO" id="GO:0005524">
    <property type="term" value="F:ATP binding"/>
    <property type="evidence" value="ECO:0007669"/>
    <property type="project" value="InterPro"/>
</dbReference>
<feature type="chain" id="PRO_5022919068" description="ABC transmembrane type-1 domain-containing protein" evidence="7">
    <location>
        <begin position="33"/>
        <end position="1102"/>
    </location>
</feature>
<comment type="caution">
    <text evidence="9">The sequence shown here is derived from an EMBL/GenBank/DDBJ whole genome shotgun (WGS) entry which is preliminary data.</text>
</comment>
<reference evidence="9 10" key="1">
    <citation type="submission" date="2019-07" db="EMBL/GenBank/DDBJ databases">
        <title>Genomes of Cafeteria roenbergensis.</title>
        <authorList>
            <person name="Fischer M.G."/>
            <person name="Hackl T."/>
            <person name="Roman M."/>
        </authorList>
    </citation>
    <scope>NUCLEOTIDE SEQUENCE [LARGE SCALE GENOMIC DNA]</scope>
    <source>
        <strain evidence="9 10">RCC970-E3</strain>
    </source>
</reference>
<dbReference type="InterPro" id="IPR050835">
    <property type="entry name" value="ABC_transporter_sub-D"/>
</dbReference>
<evidence type="ECO:0000256" key="4">
    <source>
        <dbReference type="ARBA" id="ARBA00023136"/>
    </source>
</evidence>
<dbReference type="GO" id="GO:0006635">
    <property type="term" value="P:fatty acid beta-oxidation"/>
    <property type="evidence" value="ECO:0007669"/>
    <property type="project" value="TreeGrafter"/>
</dbReference>
<feature type="region of interest" description="Disordered" evidence="5">
    <location>
        <begin position="541"/>
        <end position="563"/>
    </location>
</feature>
<feature type="transmembrane region" description="Helical" evidence="6">
    <location>
        <begin position="180"/>
        <end position="198"/>
    </location>
</feature>
<dbReference type="EMBL" id="VLTL01000012">
    <property type="protein sequence ID" value="KAA0170565.1"/>
    <property type="molecule type" value="Genomic_DNA"/>
</dbReference>
<feature type="transmembrane region" description="Helical" evidence="6">
    <location>
        <begin position="271"/>
        <end position="289"/>
    </location>
</feature>
<feature type="transmembrane region" description="Helical" evidence="6">
    <location>
        <begin position="381"/>
        <end position="404"/>
    </location>
</feature>
<feature type="domain" description="ABC transmembrane type-1" evidence="8">
    <location>
        <begin position="564"/>
        <end position="722"/>
    </location>
</feature>
<organism evidence="9 10">
    <name type="scientific">Cafeteria roenbergensis</name>
    <name type="common">Marine flagellate</name>
    <dbReference type="NCBI Taxonomy" id="33653"/>
    <lineage>
        <taxon>Eukaryota</taxon>
        <taxon>Sar</taxon>
        <taxon>Stramenopiles</taxon>
        <taxon>Bigyra</taxon>
        <taxon>Opalozoa</taxon>
        <taxon>Bicosoecida</taxon>
        <taxon>Cafeteriaceae</taxon>
        <taxon>Cafeteria</taxon>
    </lineage>
</organism>
<dbReference type="SUPFAM" id="SSF90123">
    <property type="entry name" value="ABC transporter transmembrane region"/>
    <property type="match status" value="1"/>
</dbReference>
<dbReference type="GO" id="GO:0140359">
    <property type="term" value="F:ABC-type transporter activity"/>
    <property type="evidence" value="ECO:0007669"/>
    <property type="project" value="InterPro"/>
</dbReference>
<sequence length="1102" mass="110864">MKATPLTWYALSPRFWSEVWALVVLLYPSAWCAEVYETAVNVVLQLGQALLQVQAGVAGAVLLASVTAGDDALLPSVWACTLYAAVGLLQIVAALLGERLRIKWRRRIVGKCHTLYFRPRHPYWLTPAGWDALTDGRKTRDGELLAACENPDQRLTADVARFTRTLSTVMFGTYDGPSSVVASAASAVYALALVLSSVGSGSALLAAAFAAACVVISGAVALAVASRVYAVAASTGFARGLLASASASARSLALSGGLSAVSKRLATRVDALVGAGISWFCWSALAQAWSGFQASAPYILGFFAALVVLRGGGSIDSIATPGQSSPTQAGALLGAASVVGSFASALCAVPAAISAVIAVGGTARRSRGKALRLLAMGFPRLWHPQTGLALAAVAVNATLPLFTITKAFVASDAASQMAAGDFDAAAGTIWLGFGVFFAASCTSALAQLIGRCLSLLWFREIVAGASRLILSDDQAHVFRSIAEAGCEFNAQAGSSGSRSPAVGSRGGAAAADARTDGDGAAAATSSRPLRVAVLAAPDAPARAAGGSGPLARTPVLGPSSEGVDSLDQRLIGDGMRLSEELGTVVFGGEGRVSIFQVLMSIALVAAKAASIGWLAVAASFAFTAAGLAVNQCLLRSIPQRVCALERTEGLFRGVHAGARISAEQIALLRGEPAERARADSAFRAVARAAFDLVWGELPARLENKVIAYVGTAAASVFVALQISATGSLNGDPVALGPVLELAGLLISLNLYLCALPDYFTNGAELSGLVSRVHGLLAAAERAAPRLALGASAEAAGSITVSGSPASGGASPPCLVAAEALSVPRAGGGSGPALASGVRLALRGSGARVLVGGPNGAGKSTLVDVLVGKHVTHSTAPGTVKWALPGKEGPCLGEEGGTWVLTHRPFLFPGTLREQLAFPRPPSVLAGAAGDADAERALRAVGLGCLLDAKDSEKRLAAAAATVAALEGEAVGADVRALRALGAGGCCGCSQARRAAAGGARTVEAAAKPGRGSASALAGYTAIGEAAVAAGVLDAVADWAAVLSGGERQRLAAARAMLARPRVVVMDEALSALPAASAEVIMAELAETAGLVLVAPSAPAPAS</sequence>
<feature type="domain" description="ABC transmembrane type-1" evidence="8">
    <location>
        <begin position="28"/>
        <end position="226"/>
    </location>
</feature>
<evidence type="ECO:0000313" key="9">
    <source>
        <dbReference type="EMBL" id="KAA0170565.1"/>
    </source>
</evidence>
<feature type="transmembrane region" description="Helical" evidence="6">
    <location>
        <begin position="76"/>
        <end position="97"/>
    </location>
</feature>
<evidence type="ECO:0000313" key="10">
    <source>
        <dbReference type="Proteomes" id="UP000324907"/>
    </source>
</evidence>
<dbReference type="PANTHER" id="PTHR11384:SF59">
    <property type="entry name" value="LYSOSOMAL COBALAMIN TRANSPORTER ABCD4"/>
    <property type="match status" value="1"/>
</dbReference>
<evidence type="ECO:0000256" key="1">
    <source>
        <dbReference type="ARBA" id="ARBA00022448"/>
    </source>
</evidence>
<gene>
    <name evidence="9" type="ORF">FNF28_01327</name>
</gene>
<feature type="transmembrane region" description="Helical" evidence="6">
    <location>
        <begin position="611"/>
        <end position="630"/>
    </location>
</feature>
<dbReference type="GO" id="GO:0005778">
    <property type="term" value="C:peroxisomal membrane"/>
    <property type="evidence" value="ECO:0007669"/>
    <property type="project" value="TreeGrafter"/>
</dbReference>
<feature type="transmembrane region" description="Helical" evidence="6">
    <location>
        <begin position="335"/>
        <end position="360"/>
    </location>
</feature>
<protein>
    <recommendedName>
        <fullName evidence="8">ABC transmembrane type-1 domain-containing protein</fullName>
    </recommendedName>
</protein>
<accession>A0A5A8DYL7</accession>
<dbReference type="Gene3D" id="1.20.1560.10">
    <property type="entry name" value="ABC transporter type 1, transmembrane domain"/>
    <property type="match status" value="1"/>
</dbReference>
<feature type="region of interest" description="Disordered" evidence="5">
    <location>
        <begin position="492"/>
        <end position="524"/>
    </location>
</feature>
<dbReference type="GO" id="GO:0005324">
    <property type="term" value="F:long-chain fatty acid transmembrane transporter activity"/>
    <property type="evidence" value="ECO:0007669"/>
    <property type="project" value="TreeGrafter"/>
</dbReference>
<keyword evidence="3 6" id="KW-1133">Transmembrane helix</keyword>
<evidence type="ECO:0000256" key="6">
    <source>
        <dbReference type="SAM" id="Phobius"/>
    </source>
</evidence>
<keyword evidence="1" id="KW-0813">Transport</keyword>
<keyword evidence="4 6" id="KW-0472">Membrane</keyword>
<dbReference type="AlphaFoldDB" id="A0A5A8DYL7"/>
<keyword evidence="2 6" id="KW-0812">Transmembrane</keyword>
<dbReference type="InterPro" id="IPR011527">
    <property type="entry name" value="ABC1_TM_dom"/>
</dbReference>
<evidence type="ECO:0000259" key="8">
    <source>
        <dbReference type="Pfam" id="PF06472"/>
    </source>
</evidence>
<dbReference type="SUPFAM" id="SSF52540">
    <property type="entry name" value="P-loop containing nucleoside triphosphate hydrolases"/>
    <property type="match status" value="1"/>
</dbReference>
<dbReference type="GO" id="GO:0015910">
    <property type="term" value="P:long-chain fatty acid import into peroxisome"/>
    <property type="evidence" value="ECO:0007669"/>
    <property type="project" value="TreeGrafter"/>
</dbReference>
<proteinExistence type="predicted"/>
<feature type="transmembrane region" description="Helical" evidence="6">
    <location>
        <begin position="204"/>
        <end position="225"/>
    </location>
</feature>